<dbReference type="RefSeq" id="WP_145934229.1">
    <property type="nucleotide sequence ID" value="NZ_BNAV01000003.1"/>
</dbReference>
<keyword evidence="2" id="KW-0805">Transcription regulation</keyword>
<keyword evidence="4" id="KW-0804">Transcription</keyword>
<dbReference type="GO" id="GO:0003700">
    <property type="term" value="F:DNA-binding transcription factor activity"/>
    <property type="evidence" value="ECO:0007669"/>
    <property type="project" value="InterPro"/>
</dbReference>
<dbReference type="OrthoDB" id="4131546at2"/>
<dbReference type="InterPro" id="IPR050950">
    <property type="entry name" value="HTH-type_LysR_regulators"/>
</dbReference>
<organism evidence="6 7">
    <name type="scientific">Amycolatopsis bartoniae</name>
    <dbReference type="NCBI Taxonomy" id="941986"/>
    <lineage>
        <taxon>Bacteria</taxon>
        <taxon>Bacillati</taxon>
        <taxon>Actinomycetota</taxon>
        <taxon>Actinomycetes</taxon>
        <taxon>Pseudonocardiales</taxon>
        <taxon>Pseudonocardiaceae</taxon>
        <taxon>Amycolatopsis</taxon>
    </lineage>
</organism>
<dbReference type="GO" id="GO:0003677">
    <property type="term" value="F:DNA binding"/>
    <property type="evidence" value="ECO:0007669"/>
    <property type="project" value="UniProtKB-KW"/>
</dbReference>
<proteinExistence type="inferred from homology"/>
<evidence type="ECO:0000313" key="7">
    <source>
        <dbReference type="Proteomes" id="UP000658656"/>
    </source>
</evidence>
<evidence type="ECO:0000256" key="1">
    <source>
        <dbReference type="ARBA" id="ARBA00009437"/>
    </source>
</evidence>
<dbReference type="EMBL" id="BNAV01000003">
    <property type="protein sequence ID" value="GHF49793.1"/>
    <property type="molecule type" value="Genomic_DNA"/>
</dbReference>
<name>A0A8H9IZ53_9PSEU</name>
<reference evidence="6" key="1">
    <citation type="journal article" date="2014" name="Int. J. Syst. Evol. Microbiol.">
        <title>Complete genome sequence of Corynebacterium casei LMG S-19264T (=DSM 44701T), isolated from a smear-ripened cheese.</title>
        <authorList>
            <consortium name="US DOE Joint Genome Institute (JGI-PGF)"/>
            <person name="Walter F."/>
            <person name="Albersmeier A."/>
            <person name="Kalinowski J."/>
            <person name="Ruckert C."/>
        </authorList>
    </citation>
    <scope>NUCLEOTIDE SEQUENCE</scope>
    <source>
        <strain evidence="6">CGMCC 4.7679</strain>
    </source>
</reference>
<accession>A0A8H9IZ53</accession>
<dbReference type="GO" id="GO:0005829">
    <property type="term" value="C:cytosol"/>
    <property type="evidence" value="ECO:0007669"/>
    <property type="project" value="TreeGrafter"/>
</dbReference>
<comment type="similarity">
    <text evidence="1">Belongs to the LysR transcriptional regulatory family.</text>
</comment>
<dbReference type="SUPFAM" id="SSF53850">
    <property type="entry name" value="Periplasmic binding protein-like II"/>
    <property type="match status" value="1"/>
</dbReference>
<reference evidence="6" key="2">
    <citation type="submission" date="2020-09" db="EMBL/GenBank/DDBJ databases">
        <authorList>
            <person name="Sun Q."/>
            <person name="Zhou Y."/>
        </authorList>
    </citation>
    <scope>NUCLEOTIDE SEQUENCE</scope>
    <source>
        <strain evidence="6">CGMCC 4.7679</strain>
    </source>
</reference>
<gene>
    <name evidence="6" type="ORF">GCM10017566_23510</name>
</gene>
<dbReference type="Proteomes" id="UP000658656">
    <property type="component" value="Unassembled WGS sequence"/>
</dbReference>
<dbReference type="SUPFAM" id="SSF46785">
    <property type="entry name" value="Winged helix' DNA-binding domain"/>
    <property type="match status" value="1"/>
</dbReference>
<evidence type="ECO:0000259" key="5">
    <source>
        <dbReference type="PROSITE" id="PS50931"/>
    </source>
</evidence>
<feature type="domain" description="HTH lysR-type" evidence="5">
    <location>
        <begin position="3"/>
        <end position="60"/>
    </location>
</feature>
<dbReference type="InterPro" id="IPR036390">
    <property type="entry name" value="WH_DNA-bd_sf"/>
</dbReference>
<dbReference type="InterPro" id="IPR005119">
    <property type="entry name" value="LysR_subst-bd"/>
</dbReference>
<evidence type="ECO:0000256" key="4">
    <source>
        <dbReference type="ARBA" id="ARBA00023163"/>
    </source>
</evidence>
<dbReference type="CDD" id="cd08423">
    <property type="entry name" value="PBP2_LTTR_like_6"/>
    <property type="match status" value="1"/>
</dbReference>
<dbReference type="PANTHER" id="PTHR30419">
    <property type="entry name" value="HTH-TYPE TRANSCRIPTIONAL REGULATOR YBHD"/>
    <property type="match status" value="1"/>
</dbReference>
<dbReference type="Gene3D" id="1.10.10.10">
    <property type="entry name" value="Winged helix-like DNA-binding domain superfamily/Winged helix DNA-binding domain"/>
    <property type="match status" value="1"/>
</dbReference>
<dbReference type="Gene3D" id="3.40.190.10">
    <property type="entry name" value="Periplasmic binding protein-like II"/>
    <property type="match status" value="2"/>
</dbReference>
<comment type="caution">
    <text evidence="6">The sequence shown here is derived from an EMBL/GenBank/DDBJ whole genome shotgun (WGS) entry which is preliminary data.</text>
</comment>
<dbReference type="PROSITE" id="PS50931">
    <property type="entry name" value="HTH_LYSR"/>
    <property type="match status" value="1"/>
</dbReference>
<evidence type="ECO:0000256" key="3">
    <source>
        <dbReference type="ARBA" id="ARBA00023125"/>
    </source>
</evidence>
<dbReference type="Pfam" id="PF00126">
    <property type="entry name" value="HTH_1"/>
    <property type="match status" value="1"/>
</dbReference>
<evidence type="ECO:0000256" key="2">
    <source>
        <dbReference type="ARBA" id="ARBA00023015"/>
    </source>
</evidence>
<keyword evidence="3" id="KW-0238">DNA-binding</keyword>
<dbReference type="InterPro" id="IPR000847">
    <property type="entry name" value="LysR_HTH_N"/>
</dbReference>
<evidence type="ECO:0000313" key="6">
    <source>
        <dbReference type="EMBL" id="GHF49793.1"/>
    </source>
</evidence>
<dbReference type="InterPro" id="IPR036388">
    <property type="entry name" value="WH-like_DNA-bd_sf"/>
</dbReference>
<dbReference type="Pfam" id="PF03466">
    <property type="entry name" value="LysR_substrate"/>
    <property type="match status" value="1"/>
</dbReference>
<sequence>MTFDVRRLLLLAEVARQGSITGAAAALSYTPSAVSQQISRLETEAGQPLLERHARGITLTEAGQALLARAERIDRELRAARTELDELAGLRAGSLRVGTFPTVAASFLPLVVREFRARHPAVELTVHSARNAGLVELLDSREVELSLLWDYEWRRMADPGIEVEYLLDDPTALVVSTAHRLAGRRSAKFAELAGEQWIVRDDHPVAEVLTRSCHAAGFEPAIAYRAHDYQEAQAMAAVGLGIALAPRLALAGLRDDVTTVGLGPSAPARRILLARPRQHRLTPAAAALREVFTRTAALLRGSREDLDQAVRRAARVT</sequence>
<dbReference type="AlphaFoldDB" id="A0A8H9IZ53"/>
<dbReference type="FunFam" id="1.10.10.10:FF:000001">
    <property type="entry name" value="LysR family transcriptional regulator"/>
    <property type="match status" value="1"/>
</dbReference>
<keyword evidence="7" id="KW-1185">Reference proteome</keyword>
<protein>
    <submittedName>
        <fullName evidence="6">LysR family transcriptional regulator</fullName>
    </submittedName>
</protein>